<feature type="domain" description="RNA polymerase sigma factor 70 region 4 type 2" evidence="7">
    <location>
        <begin position="121"/>
        <end position="172"/>
    </location>
</feature>
<dbReference type="PANTHER" id="PTHR43133:SF8">
    <property type="entry name" value="RNA POLYMERASE SIGMA FACTOR HI_1459-RELATED"/>
    <property type="match status" value="1"/>
</dbReference>
<evidence type="ECO:0000256" key="4">
    <source>
        <dbReference type="ARBA" id="ARBA00023125"/>
    </source>
</evidence>
<dbReference type="Pfam" id="PF04542">
    <property type="entry name" value="Sigma70_r2"/>
    <property type="match status" value="1"/>
</dbReference>
<dbReference type="Proteomes" id="UP000462014">
    <property type="component" value="Unassembled WGS sequence"/>
</dbReference>
<keyword evidence="3" id="KW-0731">Sigma factor</keyword>
<dbReference type="RefSeq" id="WP_157566220.1">
    <property type="nucleotide sequence ID" value="NZ_WPIK01000007.1"/>
</dbReference>
<dbReference type="Pfam" id="PF08281">
    <property type="entry name" value="Sigma70_r4_2"/>
    <property type="match status" value="1"/>
</dbReference>
<dbReference type="GO" id="GO:0016987">
    <property type="term" value="F:sigma factor activity"/>
    <property type="evidence" value="ECO:0007669"/>
    <property type="project" value="UniProtKB-KW"/>
</dbReference>
<evidence type="ECO:0000313" key="8">
    <source>
        <dbReference type="EMBL" id="MVN21678.1"/>
    </source>
</evidence>
<dbReference type="Gene3D" id="1.10.10.10">
    <property type="entry name" value="Winged helix-like DNA-binding domain superfamily/Winged helix DNA-binding domain"/>
    <property type="match status" value="1"/>
</dbReference>
<proteinExistence type="inferred from homology"/>
<dbReference type="InterPro" id="IPR039425">
    <property type="entry name" value="RNA_pol_sigma-70-like"/>
</dbReference>
<organism evidence="8 9">
    <name type="scientific">Mucilaginibacter arboris</name>
    <dbReference type="NCBI Taxonomy" id="2682090"/>
    <lineage>
        <taxon>Bacteria</taxon>
        <taxon>Pseudomonadati</taxon>
        <taxon>Bacteroidota</taxon>
        <taxon>Sphingobacteriia</taxon>
        <taxon>Sphingobacteriales</taxon>
        <taxon>Sphingobacteriaceae</taxon>
        <taxon>Mucilaginibacter</taxon>
    </lineage>
</organism>
<dbReference type="InterPro" id="IPR013249">
    <property type="entry name" value="RNA_pol_sigma70_r4_t2"/>
</dbReference>
<dbReference type="GO" id="GO:0003677">
    <property type="term" value="F:DNA binding"/>
    <property type="evidence" value="ECO:0007669"/>
    <property type="project" value="UniProtKB-KW"/>
</dbReference>
<evidence type="ECO:0000259" key="6">
    <source>
        <dbReference type="Pfam" id="PF04542"/>
    </source>
</evidence>
<evidence type="ECO:0000313" key="9">
    <source>
        <dbReference type="Proteomes" id="UP000462014"/>
    </source>
</evidence>
<dbReference type="AlphaFoldDB" id="A0A7K1SWQ6"/>
<gene>
    <name evidence="8" type="ORF">GO621_09025</name>
</gene>
<dbReference type="GO" id="GO:0006352">
    <property type="term" value="P:DNA-templated transcription initiation"/>
    <property type="evidence" value="ECO:0007669"/>
    <property type="project" value="InterPro"/>
</dbReference>
<keyword evidence="9" id="KW-1185">Reference proteome</keyword>
<evidence type="ECO:0000259" key="7">
    <source>
        <dbReference type="Pfam" id="PF08281"/>
    </source>
</evidence>
<keyword evidence="2" id="KW-0805">Transcription regulation</keyword>
<accession>A0A7K1SWQ6</accession>
<sequence length="183" mass="21038">MPKYPAIAEQELVRQCKHGDLKHQELLYKQFYGYAMGIGLRYLANRDDALEVVNDAFIKVFNTIKSVDEKLPFKPWLRKVIVNTAIDRRRKNLRNLAEADLDEAAFIATPALAVSKLNANDIVTMMQLLPELNRLVFNLYEVDGYNHEEIGVMLNIAASSSRVYLGRAKERLRKMILQQEEKG</sequence>
<evidence type="ECO:0000256" key="3">
    <source>
        <dbReference type="ARBA" id="ARBA00023082"/>
    </source>
</evidence>
<keyword evidence="5" id="KW-0804">Transcription</keyword>
<dbReference type="InterPro" id="IPR013324">
    <property type="entry name" value="RNA_pol_sigma_r3/r4-like"/>
</dbReference>
<dbReference type="EMBL" id="WPIK01000007">
    <property type="protein sequence ID" value="MVN21678.1"/>
    <property type="molecule type" value="Genomic_DNA"/>
</dbReference>
<comment type="caution">
    <text evidence="8">The sequence shown here is derived from an EMBL/GenBank/DDBJ whole genome shotgun (WGS) entry which is preliminary data.</text>
</comment>
<dbReference type="NCBIfam" id="TIGR02937">
    <property type="entry name" value="sigma70-ECF"/>
    <property type="match status" value="1"/>
</dbReference>
<dbReference type="SUPFAM" id="SSF88946">
    <property type="entry name" value="Sigma2 domain of RNA polymerase sigma factors"/>
    <property type="match status" value="1"/>
</dbReference>
<evidence type="ECO:0000256" key="5">
    <source>
        <dbReference type="ARBA" id="ARBA00023163"/>
    </source>
</evidence>
<dbReference type="InterPro" id="IPR036388">
    <property type="entry name" value="WH-like_DNA-bd_sf"/>
</dbReference>
<feature type="domain" description="RNA polymerase sigma-70 region 2" evidence="6">
    <location>
        <begin position="27"/>
        <end position="92"/>
    </location>
</feature>
<dbReference type="InterPro" id="IPR007627">
    <property type="entry name" value="RNA_pol_sigma70_r2"/>
</dbReference>
<name>A0A7K1SWQ6_9SPHI</name>
<dbReference type="InterPro" id="IPR013325">
    <property type="entry name" value="RNA_pol_sigma_r2"/>
</dbReference>
<dbReference type="Gene3D" id="1.10.1740.10">
    <property type="match status" value="1"/>
</dbReference>
<comment type="similarity">
    <text evidence="1">Belongs to the sigma-70 factor family. ECF subfamily.</text>
</comment>
<dbReference type="SUPFAM" id="SSF88659">
    <property type="entry name" value="Sigma3 and sigma4 domains of RNA polymerase sigma factors"/>
    <property type="match status" value="1"/>
</dbReference>
<evidence type="ECO:0000256" key="2">
    <source>
        <dbReference type="ARBA" id="ARBA00023015"/>
    </source>
</evidence>
<dbReference type="InterPro" id="IPR014284">
    <property type="entry name" value="RNA_pol_sigma-70_dom"/>
</dbReference>
<keyword evidence="4" id="KW-0238">DNA-binding</keyword>
<evidence type="ECO:0000256" key="1">
    <source>
        <dbReference type="ARBA" id="ARBA00010641"/>
    </source>
</evidence>
<protein>
    <submittedName>
        <fullName evidence="8">Sigma-70 family RNA polymerase sigma factor</fullName>
    </submittedName>
</protein>
<reference evidence="8 9" key="1">
    <citation type="submission" date="2019-12" db="EMBL/GenBank/DDBJ databases">
        <title>Mucilaginibacter sp. HMF7410 genome sequencing and assembly.</title>
        <authorList>
            <person name="Kang H."/>
            <person name="Cha I."/>
            <person name="Kim H."/>
            <person name="Joh K."/>
        </authorList>
    </citation>
    <scope>NUCLEOTIDE SEQUENCE [LARGE SCALE GENOMIC DNA]</scope>
    <source>
        <strain evidence="8 9">HMF7410</strain>
    </source>
</reference>
<dbReference type="PANTHER" id="PTHR43133">
    <property type="entry name" value="RNA POLYMERASE ECF-TYPE SIGMA FACTO"/>
    <property type="match status" value="1"/>
</dbReference>